<reference evidence="1 2" key="1">
    <citation type="submission" date="2021-06" db="EMBL/GenBank/DDBJ databases">
        <title>Caerostris darwini draft genome.</title>
        <authorList>
            <person name="Kono N."/>
            <person name="Arakawa K."/>
        </authorList>
    </citation>
    <scope>NUCLEOTIDE SEQUENCE [LARGE SCALE GENOMIC DNA]</scope>
</reference>
<gene>
    <name evidence="1" type="ORF">CDAR_448371</name>
</gene>
<comment type="caution">
    <text evidence="1">The sequence shown here is derived from an EMBL/GenBank/DDBJ whole genome shotgun (WGS) entry which is preliminary data.</text>
</comment>
<organism evidence="1 2">
    <name type="scientific">Caerostris darwini</name>
    <dbReference type="NCBI Taxonomy" id="1538125"/>
    <lineage>
        <taxon>Eukaryota</taxon>
        <taxon>Metazoa</taxon>
        <taxon>Ecdysozoa</taxon>
        <taxon>Arthropoda</taxon>
        <taxon>Chelicerata</taxon>
        <taxon>Arachnida</taxon>
        <taxon>Araneae</taxon>
        <taxon>Araneomorphae</taxon>
        <taxon>Entelegynae</taxon>
        <taxon>Araneoidea</taxon>
        <taxon>Araneidae</taxon>
        <taxon>Caerostris</taxon>
    </lineage>
</organism>
<dbReference type="Proteomes" id="UP001054837">
    <property type="component" value="Unassembled WGS sequence"/>
</dbReference>
<evidence type="ECO:0008006" key="3">
    <source>
        <dbReference type="Google" id="ProtNLM"/>
    </source>
</evidence>
<name>A0AAV4PIE9_9ARAC</name>
<sequence>MKAALSLKCLPGKQKQSSFPLLLAALPFLHVAIKVQLPQAKPVLEGRLLCQNNVLGTGASRQGQERSRKQKKRWTNFNCKVFVSFVAARAGRPFLLET</sequence>
<keyword evidence="2" id="KW-1185">Reference proteome</keyword>
<dbReference type="AlphaFoldDB" id="A0AAV4PIE9"/>
<proteinExistence type="predicted"/>
<evidence type="ECO:0000313" key="2">
    <source>
        <dbReference type="Proteomes" id="UP001054837"/>
    </source>
</evidence>
<protein>
    <recommendedName>
        <fullName evidence="3">Secreted protein</fullName>
    </recommendedName>
</protein>
<accession>A0AAV4PIE9</accession>
<dbReference type="EMBL" id="BPLQ01002810">
    <property type="protein sequence ID" value="GIX95765.1"/>
    <property type="molecule type" value="Genomic_DNA"/>
</dbReference>
<evidence type="ECO:0000313" key="1">
    <source>
        <dbReference type="EMBL" id="GIX95765.1"/>
    </source>
</evidence>